<dbReference type="PANTHER" id="PTHR44051:SF21">
    <property type="entry name" value="GLUTATHIONE S-TRANSFERASE FAMILY PROTEIN"/>
    <property type="match status" value="1"/>
</dbReference>
<dbReference type="InterPro" id="IPR010987">
    <property type="entry name" value="Glutathione-S-Trfase_C-like"/>
</dbReference>
<dbReference type="SUPFAM" id="SSF52833">
    <property type="entry name" value="Thioredoxin-like"/>
    <property type="match status" value="1"/>
</dbReference>
<accession>A0ABT3GVL7</accession>
<dbReference type="SUPFAM" id="SSF47616">
    <property type="entry name" value="GST C-terminal domain-like"/>
    <property type="match status" value="1"/>
</dbReference>
<dbReference type="Gene3D" id="1.20.1050.10">
    <property type="match status" value="1"/>
</dbReference>
<reference evidence="3 4" key="1">
    <citation type="submission" date="2022-10" db="EMBL/GenBank/DDBJ databases">
        <title>Pararhodobacter sp. nov., isolated from marine algae.</title>
        <authorList>
            <person name="Choi B.J."/>
            <person name="Kim J.M."/>
            <person name="Lee J.K."/>
            <person name="Choi D.G."/>
            <person name="Jeon C.O."/>
        </authorList>
    </citation>
    <scope>NUCLEOTIDE SEQUENCE [LARGE SCALE GENOMIC DNA]</scope>
    <source>
        <strain evidence="3 4">ZQ420</strain>
    </source>
</reference>
<organism evidence="3 4">
    <name type="scientific">Pararhodobacter zhoushanensis</name>
    <dbReference type="NCBI Taxonomy" id="2479545"/>
    <lineage>
        <taxon>Bacteria</taxon>
        <taxon>Pseudomonadati</taxon>
        <taxon>Pseudomonadota</taxon>
        <taxon>Alphaproteobacteria</taxon>
        <taxon>Rhodobacterales</taxon>
        <taxon>Paracoccaceae</taxon>
        <taxon>Pararhodobacter</taxon>
    </lineage>
</organism>
<dbReference type="InterPro" id="IPR036249">
    <property type="entry name" value="Thioredoxin-like_sf"/>
</dbReference>
<dbReference type="Gene3D" id="3.40.30.10">
    <property type="entry name" value="Glutaredoxin"/>
    <property type="match status" value="1"/>
</dbReference>
<dbReference type="PROSITE" id="PS50405">
    <property type="entry name" value="GST_CTER"/>
    <property type="match status" value="1"/>
</dbReference>
<feature type="domain" description="GST N-terminal" evidence="1">
    <location>
        <begin position="1"/>
        <end position="79"/>
    </location>
</feature>
<dbReference type="SFLD" id="SFLDS00019">
    <property type="entry name" value="Glutathione_Transferase_(cytos"/>
    <property type="match status" value="1"/>
</dbReference>
<name>A0ABT3GVL7_9RHOB</name>
<keyword evidence="4" id="KW-1185">Reference proteome</keyword>
<protein>
    <submittedName>
        <fullName evidence="3">Glutathione S-transferase family protein</fullName>
    </submittedName>
</protein>
<dbReference type="EMBL" id="JAPDFL010000001">
    <property type="protein sequence ID" value="MCW1931545.1"/>
    <property type="molecule type" value="Genomic_DNA"/>
</dbReference>
<dbReference type="PANTHER" id="PTHR44051">
    <property type="entry name" value="GLUTATHIONE S-TRANSFERASE-RELATED"/>
    <property type="match status" value="1"/>
</dbReference>
<dbReference type="CDD" id="cd03046">
    <property type="entry name" value="GST_N_GTT1_like"/>
    <property type="match status" value="1"/>
</dbReference>
<dbReference type="InterPro" id="IPR040079">
    <property type="entry name" value="Glutathione_S-Trfase"/>
</dbReference>
<dbReference type="CDD" id="cd03207">
    <property type="entry name" value="GST_C_8"/>
    <property type="match status" value="1"/>
</dbReference>
<dbReference type="InterPro" id="IPR036282">
    <property type="entry name" value="Glutathione-S-Trfase_C_sf"/>
</dbReference>
<gene>
    <name evidence="3" type="ORF">OKW52_04530</name>
</gene>
<dbReference type="Pfam" id="PF13410">
    <property type="entry name" value="GST_C_2"/>
    <property type="match status" value="1"/>
</dbReference>
<evidence type="ECO:0000259" key="2">
    <source>
        <dbReference type="PROSITE" id="PS50405"/>
    </source>
</evidence>
<sequence length="196" mass="21441">MIEFYTNPQSRGLIAHWMLEEIGEPYTLHVLEYHTSMKAPDYLAINPMGKVPALVHDGAIVTEVAAICAYLAETFPKAGLAPTASERAAYYRWMFFAAGPVESAVTNKAMGFVVPDERKRAAGYGSLADVVATLDQHLSTSPYFAGDRFTAADVYAGAQIGWGMQFGTLPTLPSFSAYFERIKTRSAWKKVMGGIN</sequence>
<dbReference type="PROSITE" id="PS50404">
    <property type="entry name" value="GST_NTER"/>
    <property type="match status" value="1"/>
</dbReference>
<proteinExistence type="predicted"/>
<dbReference type="SFLD" id="SFLDG01150">
    <property type="entry name" value="Main.1:_Beta-like"/>
    <property type="match status" value="1"/>
</dbReference>
<evidence type="ECO:0000313" key="3">
    <source>
        <dbReference type="EMBL" id="MCW1931545.1"/>
    </source>
</evidence>
<evidence type="ECO:0000259" key="1">
    <source>
        <dbReference type="PROSITE" id="PS50404"/>
    </source>
</evidence>
<dbReference type="RefSeq" id="WP_264504652.1">
    <property type="nucleotide sequence ID" value="NZ_JAPDFL010000001.1"/>
</dbReference>
<dbReference type="Pfam" id="PF13409">
    <property type="entry name" value="GST_N_2"/>
    <property type="match status" value="1"/>
</dbReference>
<dbReference type="SFLD" id="SFLDG00358">
    <property type="entry name" value="Main_(cytGST)"/>
    <property type="match status" value="1"/>
</dbReference>
<dbReference type="InterPro" id="IPR004045">
    <property type="entry name" value="Glutathione_S-Trfase_N"/>
</dbReference>
<feature type="domain" description="GST C-terminal" evidence="2">
    <location>
        <begin position="83"/>
        <end position="196"/>
    </location>
</feature>
<evidence type="ECO:0000313" key="4">
    <source>
        <dbReference type="Proteomes" id="UP001208938"/>
    </source>
</evidence>
<dbReference type="Proteomes" id="UP001208938">
    <property type="component" value="Unassembled WGS sequence"/>
</dbReference>
<comment type="caution">
    <text evidence="3">The sequence shown here is derived from an EMBL/GenBank/DDBJ whole genome shotgun (WGS) entry which is preliminary data.</text>
</comment>